<sequence length="571" mass="63802">MGVAGLTRFLEPYAVQCTSGDLKDYLAIIDGPALAYHAYSLASTASGTRTPSYADVNASAIRWLKSLEEMDIKVSAILFDGALPSSKKGERSKRLQQNVSRVLNYRSMNSTTACPIPRPLGSIIYPLLAPSLMETLSKSEFARIVRMVPGEADDWCAAAAQDSPRNIIFTSDSDLFLYEYPDDFLIMFFRDIKLWPTPELKMYSPTNICKRMQLDNLTTLAFTIQEDSTRTTSQAIVTARGIDVSDREYVDFTLRYVGKAKAPPHFHDHPEVWEVLHTLDARVSEFMMQVLEGDTQSTPDVYLPLLLEDPLQGAAWKVGQDIRLLAYSLLTGRQLLVREWKRKAQSVTGHTHALYSSHDMATYASELAETIKEWATSAATVPTRQLPVQQQWSLLVIRLCMDDLKAPNSALLVRAVSGVFETSWDNVHLTARLQAGLYSLRMLQQCITIWLALNSGQAGTELHNLISGLHEALMGMPSIQKLFVVPGEEVTSSPEANARLLQAIKQTYAASGVKDESFFAPPKSRRQKKRDKRSKKQEYRARQESPGDESPQQELPQAMSNNAFAVLDQQS</sequence>
<name>A0A6A5WZ75_9PLEO</name>
<evidence type="ECO:0000313" key="5">
    <source>
        <dbReference type="Proteomes" id="UP000799779"/>
    </source>
</evidence>
<feature type="compositionally biased region" description="Basic residues" evidence="2">
    <location>
        <begin position="523"/>
        <end position="535"/>
    </location>
</feature>
<evidence type="ECO:0000313" key="4">
    <source>
        <dbReference type="EMBL" id="KAF2006827.1"/>
    </source>
</evidence>
<dbReference type="Proteomes" id="UP000799779">
    <property type="component" value="Unassembled WGS sequence"/>
</dbReference>
<protein>
    <recommendedName>
        <fullName evidence="3">Asteroid domain-containing protein</fullName>
    </recommendedName>
</protein>
<dbReference type="Gene3D" id="3.40.50.1010">
    <property type="entry name" value="5'-nuclease"/>
    <property type="match status" value="1"/>
</dbReference>
<dbReference type="SUPFAM" id="SSF88723">
    <property type="entry name" value="PIN domain-like"/>
    <property type="match status" value="1"/>
</dbReference>
<feature type="region of interest" description="Disordered" evidence="2">
    <location>
        <begin position="515"/>
        <end position="571"/>
    </location>
</feature>
<dbReference type="PANTHER" id="PTHR15665:SF1">
    <property type="entry name" value="PROTEIN ASTEROID HOMOLOG 1"/>
    <property type="match status" value="1"/>
</dbReference>
<evidence type="ECO:0000259" key="3">
    <source>
        <dbReference type="Pfam" id="PF12813"/>
    </source>
</evidence>
<organism evidence="4 5">
    <name type="scientific">Amniculicola lignicola CBS 123094</name>
    <dbReference type="NCBI Taxonomy" id="1392246"/>
    <lineage>
        <taxon>Eukaryota</taxon>
        <taxon>Fungi</taxon>
        <taxon>Dikarya</taxon>
        <taxon>Ascomycota</taxon>
        <taxon>Pezizomycotina</taxon>
        <taxon>Dothideomycetes</taxon>
        <taxon>Pleosporomycetidae</taxon>
        <taxon>Pleosporales</taxon>
        <taxon>Amniculicolaceae</taxon>
        <taxon>Amniculicola</taxon>
    </lineage>
</organism>
<dbReference type="PANTHER" id="PTHR15665">
    <property type="entry name" value="ASTEROID PROTEIN"/>
    <property type="match status" value="1"/>
</dbReference>
<dbReference type="InterPro" id="IPR026832">
    <property type="entry name" value="Asteroid"/>
</dbReference>
<gene>
    <name evidence="4" type="ORF">P154DRAFT_597115</name>
</gene>
<reference evidence="4" key="1">
    <citation type="journal article" date="2020" name="Stud. Mycol.">
        <title>101 Dothideomycetes genomes: a test case for predicting lifestyles and emergence of pathogens.</title>
        <authorList>
            <person name="Haridas S."/>
            <person name="Albert R."/>
            <person name="Binder M."/>
            <person name="Bloem J."/>
            <person name="Labutti K."/>
            <person name="Salamov A."/>
            <person name="Andreopoulos B."/>
            <person name="Baker S."/>
            <person name="Barry K."/>
            <person name="Bills G."/>
            <person name="Bluhm B."/>
            <person name="Cannon C."/>
            <person name="Castanera R."/>
            <person name="Culley D."/>
            <person name="Daum C."/>
            <person name="Ezra D."/>
            <person name="Gonzalez J."/>
            <person name="Henrissat B."/>
            <person name="Kuo A."/>
            <person name="Liang C."/>
            <person name="Lipzen A."/>
            <person name="Lutzoni F."/>
            <person name="Magnuson J."/>
            <person name="Mondo S."/>
            <person name="Nolan M."/>
            <person name="Ohm R."/>
            <person name="Pangilinan J."/>
            <person name="Park H.-J."/>
            <person name="Ramirez L."/>
            <person name="Alfaro M."/>
            <person name="Sun H."/>
            <person name="Tritt A."/>
            <person name="Yoshinaga Y."/>
            <person name="Zwiers L.-H."/>
            <person name="Turgeon B."/>
            <person name="Goodwin S."/>
            <person name="Spatafora J."/>
            <person name="Crous P."/>
            <person name="Grigoriev I."/>
        </authorList>
    </citation>
    <scope>NUCLEOTIDE SEQUENCE</scope>
    <source>
        <strain evidence="4">CBS 123094</strain>
    </source>
</reference>
<proteinExistence type="inferred from homology"/>
<dbReference type="EMBL" id="ML977558">
    <property type="protein sequence ID" value="KAF2006827.1"/>
    <property type="molecule type" value="Genomic_DNA"/>
</dbReference>
<dbReference type="InterPro" id="IPR039436">
    <property type="entry name" value="Asteroid_dom"/>
</dbReference>
<dbReference type="InterPro" id="IPR029060">
    <property type="entry name" value="PIN-like_dom_sf"/>
</dbReference>
<feature type="compositionally biased region" description="Basic and acidic residues" evidence="2">
    <location>
        <begin position="536"/>
        <end position="545"/>
    </location>
</feature>
<dbReference type="Pfam" id="PF12813">
    <property type="entry name" value="XPG_I_2"/>
    <property type="match status" value="1"/>
</dbReference>
<evidence type="ECO:0000256" key="1">
    <source>
        <dbReference type="ARBA" id="ARBA00007398"/>
    </source>
</evidence>
<comment type="similarity">
    <text evidence="1">Belongs to the asteroid family.</text>
</comment>
<accession>A0A6A5WZ75</accession>
<dbReference type="OrthoDB" id="5297549at2759"/>
<keyword evidence="5" id="KW-1185">Reference proteome</keyword>
<feature type="compositionally biased region" description="Polar residues" evidence="2">
    <location>
        <begin position="550"/>
        <end position="571"/>
    </location>
</feature>
<evidence type="ECO:0000256" key="2">
    <source>
        <dbReference type="SAM" id="MobiDB-lite"/>
    </source>
</evidence>
<dbReference type="AlphaFoldDB" id="A0A6A5WZ75"/>
<feature type="domain" description="Asteroid" evidence="3">
    <location>
        <begin position="125"/>
        <end position="348"/>
    </location>
</feature>